<dbReference type="PANTHER" id="PTHR48059:SF30">
    <property type="entry name" value="OS06G0587000 PROTEIN"/>
    <property type="match status" value="1"/>
</dbReference>
<dbReference type="SUPFAM" id="SSF52058">
    <property type="entry name" value="L domain-like"/>
    <property type="match status" value="1"/>
</dbReference>
<reference evidence="4" key="1">
    <citation type="submission" date="2020-06" db="EMBL/GenBank/DDBJ databases">
        <authorList>
            <consortium name="Plant Systems Biology data submission"/>
        </authorList>
    </citation>
    <scope>NUCLEOTIDE SEQUENCE</scope>
    <source>
        <strain evidence="4">D6</strain>
    </source>
</reference>
<evidence type="ECO:0000313" key="4">
    <source>
        <dbReference type="EMBL" id="CAB9531540.1"/>
    </source>
</evidence>
<dbReference type="PANTHER" id="PTHR48059">
    <property type="entry name" value="POLYGALACTURONASE INHIBITOR 1"/>
    <property type="match status" value="1"/>
</dbReference>
<dbReference type="Proteomes" id="UP001153069">
    <property type="component" value="Unassembled WGS sequence"/>
</dbReference>
<name>A0A9N8F3U4_9STRA</name>
<organism evidence="4 5">
    <name type="scientific">Seminavis robusta</name>
    <dbReference type="NCBI Taxonomy" id="568900"/>
    <lineage>
        <taxon>Eukaryota</taxon>
        <taxon>Sar</taxon>
        <taxon>Stramenopiles</taxon>
        <taxon>Ochrophyta</taxon>
        <taxon>Bacillariophyta</taxon>
        <taxon>Bacillariophyceae</taxon>
        <taxon>Bacillariophycidae</taxon>
        <taxon>Naviculales</taxon>
        <taxon>Naviculaceae</taxon>
        <taxon>Seminavis</taxon>
    </lineage>
</organism>
<dbReference type="OrthoDB" id="167151at2759"/>
<comment type="caution">
    <text evidence="4">The sequence shown here is derived from an EMBL/GenBank/DDBJ whole genome shotgun (WGS) entry which is preliminary data.</text>
</comment>
<dbReference type="EMBL" id="CAICTM010003650">
    <property type="protein sequence ID" value="CAB9531540.1"/>
    <property type="molecule type" value="Genomic_DNA"/>
</dbReference>
<comment type="subcellular location">
    <subcellularLocation>
        <location evidence="1">Cell envelope</location>
    </subcellularLocation>
</comment>
<dbReference type="InterPro" id="IPR051848">
    <property type="entry name" value="PGIP"/>
</dbReference>
<dbReference type="InterPro" id="IPR032675">
    <property type="entry name" value="LRR_dom_sf"/>
</dbReference>
<gene>
    <name evidence="4" type="ORF">SEMRO_3652_G350010.1</name>
</gene>
<evidence type="ECO:0000256" key="3">
    <source>
        <dbReference type="ARBA" id="ARBA00022737"/>
    </source>
</evidence>
<dbReference type="Gene3D" id="3.80.10.10">
    <property type="entry name" value="Ribonuclease Inhibitor"/>
    <property type="match status" value="1"/>
</dbReference>
<accession>A0A9N8F3U4</accession>
<proteinExistence type="predicted"/>
<keyword evidence="3" id="KW-0677">Repeat</keyword>
<evidence type="ECO:0000256" key="1">
    <source>
        <dbReference type="ARBA" id="ARBA00004196"/>
    </source>
</evidence>
<evidence type="ECO:0000313" key="5">
    <source>
        <dbReference type="Proteomes" id="UP001153069"/>
    </source>
</evidence>
<sequence>MEYVLQDAIWKMQQLEDLTLRSRILGNKISIPTEIGTMIELTSLRVVDWNLHSTIPNQVGKLEKLTSLSLHGNAVSGTVPPALLELTNLVHLDLG</sequence>
<keyword evidence="2" id="KW-0433">Leucine-rich repeat</keyword>
<keyword evidence="5" id="KW-1185">Reference proteome</keyword>
<evidence type="ECO:0000256" key="2">
    <source>
        <dbReference type="ARBA" id="ARBA00022614"/>
    </source>
</evidence>
<protein>
    <submittedName>
        <fullName evidence="4">Leucine rich repeat N-terminal domain</fullName>
    </submittedName>
</protein>
<dbReference type="AlphaFoldDB" id="A0A9N8F3U4"/>
<dbReference type="FunFam" id="3.80.10.10:FF:000041">
    <property type="entry name" value="LRR receptor-like serine/threonine-protein kinase ERECTA"/>
    <property type="match status" value="1"/>
</dbReference>